<dbReference type="RefSeq" id="XP_037149488.1">
    <property type="nucleotide sequence ID" value="XM_037294800.1"/>
</dbReference>
<comment type="caution">
    <text evidence="2">The sequence shown here is derived from an EMBL/GenBank/DDBJ whole genome shotgun (WGS) entry which is preliminary data.</text>
</comment>
<gene>
    <name evidence="2" type="ORF">HO133_003878</name>
</gene>
<dbReference type="Proteomes" id="UP000593566">
    <property type="component" value="Unassembled WGS sequence"/>
</dbReference>
<proteinExistence type="predicted"/>
<organism evidence="2 3">
    <name type="scientific">Letharia lupina</name>
    <dbReference type="NCBI Taxonomy" id="560253"/>
    <lineage>
        <taxon>Eukaryota</taxon>
        <taxon>Fungi</taxon>
        <taxon>Dikarya</taxon>
        <taxon>Ascomycota</taxon>
        <taxon>Pezizomycotina</taxon>
        <taxon>Lecanoromycetes</taxon>
        <taxon>OSLEUM clade</taxon>
        <taxon>Lecanoromycetidae</taxon>
        <taxon>Lecanorales</taxon>
        <taxon>Lecanorineae</taxon>
        <taxon>Parmeliaceae</taxon>
        <taxon>Letharia</taxon>
    </lineage>
</organism>
<feature type="compositionally biased region" description="Gly residues" evidence="1">
    <location>
        <begin position="71"/>
        <end position="80"/>
    </location>
</feature>
<feature type="region of interest" description="Disordered" evidence="1">
    <location>
        <begin position="60"/>
        <end position="80"/>
    </location>
</feature>
<keyword evidence="3" id="KW-1185">Reference proteome</keyword>
<evidence type="ECO:0000256" key="1">
    <source>
        <dbReference type="SAM" id="MobiDB-lite"/>
    </source>
</evidence>
<reference evidence="2 3" key="1">
    <citation type="journal article" date="2020" name="Genomics">
        <title>Complete, high-quality genomes from long-read metagenomic sequencing of two wolf lichen thalli reveals enigmatic genome architecture.</title>
        <authorList>
            <person name="McKenzie S.K."/>
            <person name="Walston R.F."/>
            <person name="Allen J.L."/>
        </authorList>
    </citation>
    <scope>NUCLEOTIDE SEQUENCE [LARGE SCALE GENOMIC DNA]</scope>
    <source>
        <strain evidence="2">WasteWater1</strain>
    </source>
</reference>
<evidence type="ECO:0000313" key="3">
    <source>
        <dbReference type="Proteomes" id="UP000593566"/>
    </source>
</evidence>
<dbReference type="AlphaFoldDB" id="A0A8H6F9V7"/>
<dbReference type="GeneID" id="59332289"/>
<accession>A0A8H6F9V7</accession>
<dbReference type="EMBL" id="JACCJB010000018">
    <property type="protein sequence ID" value="KAF6220053.1"/>
    <property type="molecule type" value="Genomic_DNA"/>
</dbReference>
<protein>
    <submittedName>
        <fullName evidence="2">Uncharacterized protein</fullName>
    </submittedName>
</protein>
<name>A0A8H6F9V7_9LECA</name>
<evidence type="ECO:0000313" key="2">
    <source>
        <dbReference type="EMBL" id="KAF6220053.1"/>
    </source>
</evidence>
<sequence>MAAKDSTIPKSLAVTRLGIGEAIRRNVNVAVNSPSGDKERVQRHEQIANKGVAEIDQGRAVRGSGEAYPGPGLGSGKVGR</sequence>